<dbReference type="RefSeq" id="WP_392813677.1">
    <property type="nucleotide sequence ID" value="NZ_JBICYV010000001.1"/>
</dbReference>
<protein>
    <submittedName>
        <fullName evidence="3">CHAT domain-containing protein</fullName>
    </submittedName>
</protein>
<evidence type="ECO:0000259" key="2">
    <source>
        <dbReference type="Pfam" id="PF12770"/>
    </source>
</evidence>
<dbReference type="InterPro" id="IPR024983">
    <property type="entry name" value="CHAT_dom"/>
</dbReference>
<feature type="region of interest" description="Disordered" evidence="1">
    <location>
        <begin position="239"/>
        <end position="265"/>
    </location>
</feature>
<feature type="region of interest" description="Disordered" evidence="1">
    <location>
        <begin position="848"/>
        <end position="869"/>
    </location>
</feature>
<name>A0ABW7AVE9_9ACTN</name>
<gene>
    <name evidence="3" type="ORF">ACGFZB_00155</name>
</gene>
<accession>A0ABW7AVE9</accession>
<dbReference type="EMBL" id="JBICYV010000001">
    <property type="protein sequence ID" value="MFG3008874.1"/>
    <property type="molecule type" value="Genomic_DNA"/>
</dbReference>
<dbReference type="Proteomes" id="UP001604267">
    <property type="component" value="Unassembled WGS sequence"/>
</dbReference>
<comment type="caution">
    <text evidence="3">The sequence shown here is derived from an EMBL/GenBank/DDBJ whole genome shotgun (WGS) entry which is preliminary data.</text>
</comment>
<evidence type="ECO:0000256" key="1">
    <source>
        <dbReference type="SAM" id="MobiDB-lite"/>
    </source>
</evidence>
<dbReference type="Pfam" id="PF12770">
    <property type="entry name" value="CHAT"/>
    <property type="match status" value="1"/>
</dbReference>
<evidence type="ECO:0000313" key="3">
    <source>
        <dbReference type="EMBL" id="MFG3008874.1"/>
    </source>
</evidence>
<evidence type="ECO:0000313" key="4">
    <source>
        <dbReference type="Proteomes" id="UP001604267"/>
    </source>
</evidence>
<proteinExistence type="predicted"/>
<feature type="domain" description="CHAT" evidence="2">
    <location>
        <begin position="913"/>
        <end position="1210"/>
    </location>
</feature>
<reference evidence="3 4" key="1">
    <citation type="submission" date="2024-10" db="EMBL/GenBank/DDBJ databases">
        <title>The Natural Products Discovery Center: Release of the First 8490 Sequenced Strains for Exploring Actinobacteria Biosynthetic Diversity.</title>
        <authorList>
            <person name="Kalkreuter E."/>
            <person name="Kautsar S.A."/>
            <person name="Yang D."/>
            <person name="Bader C.D."/>
            <person name="Teijaro C.N."/>
            <person name="Fluegel L."/>
            <person name="Davis C.M."/>
            <person name="Simpson J.R."/>
            <person name="Lauterbach L."/>
            <person name="Steele A.D."/>
            <person name="Gui C."/>
            <person name="Meng S."/>
            <person name="Li G."/>
            <person name="Viehrig K."/>
            <person name="Ye F."/>
            <person name="Su P."/>
            <person name="Kiefer A.F."/>
            <person name="Nichols A."/>
            <person name="Cepeda A.J."/>
            <person name="Yan W."/>
            <person name="Fan B."/>
            <person name="Jiang Y."/>
            <person name="Adhikari A."/>
            <person name="Zheng C.-J."/>
            <person name="Schuster L."/>
            <person name="Cowan T.M."/>
            <person name="Smanski M.J."/>
            <person name="Chevrette M.G."/>
            <person name="De Carvalho L.P.S."/>
            <person name="Shen B."/>
        </authorList>
    </citation>
    <scope>NUCLEOTIDE SEQUENCE [LARGE SCALE GENOMIC DNA]</scope>
    <source>
        <strain evidence="3 4">NPDC048320</strain>
    </source>
</reference>
<keyword evidence="4" id="KW-1185">Reference proteome</keyword>
<organism evidence="3 4">
    <name type="scientific">Streptomyces cinerochromogenes</name>
    <dbReference type="NCBI Taxonomy" id="66422"/>
    <lineage>
        <taxon>Bacteria</taxon>
        <taxon>Bacillati</taxon>
        <taxon>Actinomycetota</taxon>
        <taxon>Actinomycetes</taxon>
        <taxon>Kitasatosporales</taxon>
        <taxon>Streptomycetaceae</taxon>
        <taxon>Streptomyces</taxon>
    </lineage>
</organism>
<sequence>MSEAGTAPVAQRAAAALARTDGFSVPVEPEGYTGIRGPALDALAGELESVLAELTDTAGEEATAAAVAARLGRCRAARFVLEGDPADRERALALLEEARTSALLGEEEREAAYRGLVALVGWRMVRLNREMTDGPSDQWTVDRLMSLAALGTPLTEGGSGMVEDSALLVRLLLEREQARMTPRFRENLRLFGEMTDALLAGDTGTLVRGGRRLVDAGADGSLPPSLVTLMSLMLGQTEQALAAQPPRPEETGQAPADETDDSAEEVRRTLTQLLALAEVMSPGTVAPPNVSGLLAELSGQRTAAPGEDGRTPLPSRMVAALVHVALAMRTGDMEGFREALRLIHEAAAAGELDSRAHSDWLRTVVPGLLLSAALTGGSLQDEDMAREMFEVLRWDDDSTNVTAVSMRLVGEAVRLLVRVTAALDRGDAAALEDLVDELCELELDDTYDGAEEWTGALTGFVLGIAYLGLVVLAPSAGDRTADLRAAVHHLQRAVETSVDMPVLRSALDVTWAPLIALTAIAESDPGRIAEGVRRARAALDSAEFSYELRPRARGGIAIALDTLHMFTGDAGALDEAIAELTQALTELSDGGPGGAGLTWDLAALRAKRATLRPDAAGADDELRAAVGLARTSLRLSAEDVLLQQGVGRGLRIARAAADRGRRAAFWALRANDTEEAIACLEAGRSLVLGAAAVSVGVADRLAALGERELADRWRAAAVGPARERGADRSLLELSADVGTGTPDDLRGRSLLEALGTPDLPGDLRRRSLDVLRGQGGADVQPQLATVTDLRAGLRTTGADALLYLVPGVDDPDGAVLVVTADGPVTALPLPGLAPDGRGPVARYLAASADRQRREAADDGTGDSQEHKSAVHRWQQALDDLCAWAGEVLGPALDDLRMWDRALAEAGLTDAPAAAPDAVRLVIVPCGDLGVVPWQAAVLRPPAACGAPRAVRACEVAVLTHAASGREFLRAAARRRMAPADRPALVFHGADDLAWAEEEIDTLAAVHYRQAVVHRPDEDPATPGTVLDLLGGRAAAPASLVHLACHGLAGPDPTRSALRLAAPDGAGEPSGTGGDLTLSALLETPAEGDAFRAAGPLVVCGGCETDLTTRDHDEALTLTSVLVHRLAADAIGSRWKVDDMRSELLMLVLHDALDRGLAPPDALRAAQRWMLTPPGARPPVRALKDIAAPWRLAEDFRDRPDTWAAFVHHGNPAPAAAPARRQEGDGA</sequence>